<comment type="pathway">
    <text evidence="2">Cell wall biogenesis; peptidoglycan biosynthesis.</text>
</comment>
<evidence type="ECO:0000256" key="9">
    <source>
        <dbReference type="ARBA" id="ARBA00022960"/>
    </source>
</evidence>
<dbReference type="PRINTS" id="PR00725">
    <property type="entry name" value="DADACBPTASE1"/>
</dbReference>
<keyword evidence="5 18" id="KW-0121">Carboxypeptidase</keyword>
<keyword evidence="6" id="KW-0645">Protease</keyword>
<evidence type="ECO:0000256" key="5">
    <source>
        <dbReference type="ARBA" id="ARBA00022645"/>
    </source>
</evidence>
<evidence type="ECO:0000313" key="18">
    <source>
        <dbReference type="EMBL" id="AHB48755.1"/>
    </source>
</evidence>
<dbReference type="SMART" id="SM00936">
    <property type="entry name" value="PBP5_C"/>
    <property type="match status" value="1"/>
</dbReference>
<dbReference type="GO" id="GO:0071555">
    <property type="term" value="P:cell wall organization"/>
    <property type="evidence" value="ECO:0007669"/>
    <property type="project" value="UniProtKB-KW"/>
</dbReference>
<feature type="active site" description="Acyl-ester intermediate" evidence="13">
    <location>
        <position position="64"/>
    </location>
</feature>
<evidence type="ECO:0000256" key="16">
    <source>
        <dbReference type="SAM" id="SignalP"/>
    </source>
</evidence>
<dbReference type="InterPro" id="IPR012907">
    <property type="entry name" value="Peptidase_S11_C"/>
</dbReference>
<dbReference type="Gene3D" id="3.40.710.10">
    <property type="entry name" value="DD-peptidase/beta-lactamase superfamily"/>
    <property type="match status" value="1"/>
</dbReference>
<dbReference type="Pfam" id="PF07943">
    <property type="entry name" value="PBP5_C"/>
    <property type="match status" value="1"/>
</dbReference>
<dbReference type="SUPFAM" id="SSF56601">
    <property type="entry name" value="beta-lactamase/transpeptidase-like"/>
    <property type="match status" value="1"/>
</dbReference>
<accession>V5SFE0</accession>
<dbReference type="InterPro" id="IPR001967">
    <property type="entry name" value="Peptidase_S11_N"/>
</dbReference>
<sequence>MKRLTRRLLTIGMLVLAAVPPLAASAMAQQGGFSTKARNAILMDYDSGSIIYQKAADQLVPPASMSKLMTLAVLFRELKEGDVTLETEFTTSEHAWRTGGAPSRTAAMFIPINTKTPVRELIQGIAVQSGNDAAITVAEGIGGSVEGFLKLMAEEASRIGLKKSTFRNPTGLTDPEHLMTARELAMLARHLIREYPEHYKAFSQRQFDYRRHKFYNRNPLLSEEGLGVDGLKTGHTSAAGYGLVVSSVTEGRRLIGVIMGLESERDRRSEARRMLEWGAKSVSRAKLFEAGEAVGYARVWGGENFYVPLTGQGNLEVILPKFPLDQRIRGEIVYEGPLKPPIRKGEQVAMFRVTSTVPGNPEPVAVSETPLYAESDVDEGGFMWRGVDAILHLALRLVPL</sequence>
<evidence type="ECO:0000256" key="6">
    <source>
        <dbReference type="ARBA" id="ARBA00022670"/>
    </source>
</evidence>
<dbReference type="EMBL" id="CP006912">
    <property type="protein sequence ID" value="AHB48755.1"/>
    <property type="molecule type" value="Genomic_DNA"/>
</dbReference>
<name>V5SFE0_9HYPH</name>
<dbReference type="GO" id="GO:0006508">
    <property type="term" value="P:proteolysis"/>
    <property type="evidence" value="ECO:0007669"/>
    <property type="project" value="UniProtKB-KW"/>
</dbReference>
<comment type="similarity">
    <text evidence="3 15">Belongs to the peptidase S11 family.</text>
</comment>
<feature type="domain" description="Peptidase S11 D-Ala-D-Ala carboxypeptidase A C-terminal" evidence="17">
    <location>
        <begin position="283"/>
        <end position="379"/>
    </location>
</feature>
<dbReference type="Proteomes" id="UP000018542">
    <property type="component" value="Chromosome"/>
</dbReference>
<dbReference type="InterPro" id="IPR018044">
    <property type="entry name" value="Peptidase_S11"/>
</dbReference>
<evidence type="ECO:0000256" key="4">
    <source>
        <dbReference type="ARBA" id="ARBA00012448"/>
    </source>
</evidence>
<feature type="chain" id="PRO_5004740611" description="serine-type D-Ala-D-Ala carboxypeptidase" evidence="16">
    <location>
        <begin position="29"/>
        <end position="400"/>
    </location>
</feature>
<evidence type="ECO:0000256" key="15">
    <source>
        <dbReference type="RuleBase" id="RU004016"/>
    </source>
</evidence>
<dbReference type="GO" id="GO:0009252">
    <property type="term" value="P:peptidoglycan biosynthetic process"/>
    <property type="evidence" value="ECO:0007669"/>
    <property type="project" value="UniProtKB-UniPathway"/>
</dbReference>
<proteinExistence type="inferred from homology"/>
<gene>
    <name evidence="18" type="ORF">W911_10680</name>
</gene>
<evidence type="ECO:0000313" key="19">
    <source>
        <dbReference type="Proteomes" id="UP000018542"/>
    </source>
</evidence>
<dbReference type="Gene3D" id="2.60.410.10">
    <property type="entry name" value="D-Ala-D-Ala carboxypeptidase, C-terminal domain"/>
    <property type="match status" value="1"/>
</dbReference>
<evidence type="ECO:0000256" key="8">
    <source>
        <dbReference type="ARBA" id="ARBA00022801"/>
    </source>
</evidence>
<evidence type="ECO:0000256" key="12">
    <source>
        <dbReference type="ARBA" id="ARBA00034000"/>
    </source>
</evidence>
<evidence type="ECO:0000256" key="10">
    <source>
        <dbReference type="ARBA" id="ARBA00022984"/>
    </source>
</evidence>
<comment type="function">
    <text evidence="1">Removes C-terminal D-alanyl residues from sugar-peptide cell wall precursors.</text>
</comment>
<dbReference type="AlphaFoldDB" id="V5SFE0"/>
<dbReference type="Pfam" id="PF00768">
    <property type="entry name" value="Peptidase_S11"/>
    <property type="match status" value="1"/>
</dbReference>
<feature type="signal peptide" evidence="16">
    <location>
        <begin position="1"/>
        <end position="28"/>
    </location>
</feature>
<evidence type="ECO:0000259" key="17">
    <source>
        <dbReference type="SMART" id="SM00936"/>
    </source>
</evidence>
<keyword evidence="19" id="KW-1185">Reference proteome</keyword>
<dbReference type="PATRIC" id="fig|1029756.8.peg.2222"/>
<comment type="catalytic activity">
    <reaction evidence="12">
        <text>Preferential cleavage: (Ac)2-L-Lys-D-Ala-|-D-Ala. Also transpeptidation of peptidyl-alanyl moieties that are N-acyl substituents of D-alanine.</text>
        <dbReference type="EC" id="3.4.16.4"/>
    </reaction>
</comment>
<keyword evidence="7 16" id="KW-0732">Signal</keyword>
<protein>
    <recommendedName>
        <fullName evidence="4">serine-type D-Ala-D-Ala carboxypeptidase</fullName>
        <ecNumber evidence="4">3.4.16.4</ecNumber>
    </recommendedName>
</protein>
<keyword evidence="10" id="KW-0573">Peptidoglycan synthesis</keyword>
<dbReference type="STRING" id="1029756.W911_10680"/>
<dbReference type="HOGENOM" id="CLU_027070_8_1_5"/>
<dbReference type="PANTHER" id="PTHR21581:SF6">
    <property type="entry name" value="TRAFFICKING PROTEIN PARTICLE COMPLEX SUBUNIT 12"/>
    <property type="match status" value="1"/>
</dbReference>
<feature type="active site" description="Proton acceptor" evidence="13">
    <location>
        <position position="67"/>
    </location>
</feature>
<evidence type="ECO:0000256" key="3">
    <source>
        <dbReference type="ARBA" id="ARBA00007164"/>
    </source>
</evidence>
<organism evidence="18 19">
    <name type="scientific">Hyphomicrobium nitrativorans NL23</name>
    <dbReference type="NCBI Taxonomy" id="1029756"/>
    <lineage>
        <taxon>Bacteria</taxon>
        <taxon>Pseudomonadati</taxon>
        <taxon>Pseudomonadota</taxon>
        <taxon>Alphaproteobacteria</taxon>
        <taxon>Hyphomicrobiales</taxon>
        <taxon>Hyphomicrobiaceae</taxon>
        <taxon>Hyphomicrobium</taxon>
    </lineage>
</organism>
<keyword evidence="8" id="KW-0378">Hydrolase</keyword>
<dbReference type="GO" id="GO:0008360">
    <property type="term" value="P:regulation of cell shape"/>
    <property type="evidence" value="ECO:0007669"/>
    <property type="project" value="UniProtKB-KW"/>
</dbReference>
<keyword evidence="11" id="KW-0961">Cell wall biogenesis/degradation</keyword>
<dbReference type="RefSeq" id="WP_023787488.1">
    <property type="nucleotide sequence ID" value="NC_022997.1"/>
</dbReference>
<dbReference type="KEGG" id="hni:W911_10680"/>
<feature type="binding site" evidence="14">
    <location>
        <position position="232"/>
    </location>
    <ligand>
        <name>substrate</name>
    </ligand>
</feature>
<evidence type="ECO:0000256" key="13">
    <source>
        <dbReference type="PIRSR" id="PIRSR618044-1"/>
    </source>
</evidence>
<evidence type="ECO:0000256" key="14">
    <source>
        <dbReference type="PIRSR" id="PIRSR618044-2"/>
    </source>
</evidence>
<feature type="active site" evidence="13">
    <location>
        <position position="129"/>
    </location>
</feature>
<dbReference type="InterPro" id="IPR037167">
    <property type="entry name" value="Peptidase_S11_C_sf"/>
</dbReference>
<dbReference type="InterPro" id="IPR012338">
    <property type="entry name" value="Beta-lactam/transpept-like"/>
</dbReference>
<dbReference type="InterPro" id="IPR015956">
    <property type="entry name" value="Peniciliin-bd_prot_C_sf"/>
</dbReference>
<evidence type="ECO:0000256" key="1">
    <source>
        <dbReference type="ARBA" id="ARBA00003217"/>
    </source>
</evidence>
<evidence type="ECO:0000256" key="11">
    <source>
        <dbReference type="ARBA" id="ARBA00023316"/>
    </source>
</evidence>
<dbReference type="PANTHER" id="PTHR21581">
    <property type="entry name" value="D-ALANYL-D-ALANINE CARBOXYPEPTIDASE"/>
    <property type="match status" value="1"/>
</dbReference>
<reference evidence="18" key="1">
    <citation type="journal article" date="2014" name="Genome Announc.">
        <title>Complete Genome Sequence of Hyphomicrobium nitrativorans Strain NL23, a Denitrifying Bacterium Isolated from Biofilm of a Methanol-Fed Denitrification System Treating Seawater at the Montreal Biodome.</title>
        <authorList>
            <person name="Martineau C."/>
            <person name="Villeneuve C."/>
            <person name="Mauffrey F."/>
            <person name="Villemur R."/>
        </authorList>
    </citation>
    <scope>NUCLEOTIDE SEQUENCE [LARGE SCALE GENOMIC DNA]</scope>
    <source>
        <strain evidence="18">NL23</strain>
    </source>
</reference>
<keyword evidence="9" id="KW-0133">Cell shape</keyword>
<evidence type="ECO:0000256" key="2">
    <source>
        <dbReference type="ARBA" id="ARBA00004752"/>
    </source>
</evidence>
<dbReference type="SUPFAM" id="SSF69189">
    <property type="entry name" value="Penicillin-binding protein associated domain"/>
    <property type="match status" value="1"/>
</dbReference>
<dbReference type="GO" id="GO:0009002">
    <property type="term" value="F:serine-type D-Ala-D-Ala carboxypeptidase activity"/>
    <property type="evidence" value="ECO:0007669"/>
    <property type="project" value="UniProtKB-EC"/>
</dbReference>
<evidence type="ECO:0000256" key="7">
    <source>
        <dbReference type="ARBA" id="ARBA00022729"/>
    </source>
</evidence>
<dbReference type="UniPathway" id="UPA00219"/>
<dbReference type="EC" id="3.4.16.4" evidence="4"/>